<dbReference type="PANTHER" id="PTHR45823:SF1">
    <property type="entry name" value="T-SNARE COILED-COIL HOMOLOGY DOMAIN-CONTAINING PROTEIN"/>
    <property type="match status" value="1"/>
</dbReference>
<keyword evidence="1" id="KW-0479">Metal-binding</keyword>
<evidence type="ECO:0000256" key="2">
    <source>
        <dbReference type="SAM" id="Coils"/>
    </source>
</evidence>
<dbReference type="InterPro" id="IPR001969">
    <property type="entry name" value="Aspartic_peptidase_AS"/>
</dbReference>
<feature type="domain" description="C3H1-type" evidence="4">
    <location>
        <begin position="950"/>
        <end position="977"/>
    </location>
</feature>
<feature type="region of interest" description="Disordered" evidence="3">
    <location>
        <begin position="1"/>
        <end position="20"/>
    </location>
</feature>
<dbReference type="InterPro" id="IPR000571">
    <property type="entry name" value="Znf_CCCH"/>
</dbReference>
<dbReference type="InterPro" id="IPR041588">
    <property type="entry name" value="Integrase_H2C2"/>
</dbReference>
<dbReference type="Gene3D" id="3.40.220.10">
    <property type="entry name" value="Leucine Aminopeptidase, subunit E, domain 1"/>
    <property type="match status" value="1"/>
</dbReference>
<dbReference type="AlphaFoldDB" id="A0AAV8X635"/>
<protein>
    <recommendedName>
        <fullName evidence="4">C3H1-type domain-containing protein</fullName>
    </recommendedName>
</protein>
<dbReference type="Gene3D" id="4.10.1000.10">
    <property type="entry name" value="Zinc finger, CCCH-type"/>
    <property type="match status" value="1"/>
</dbReference>
<dbReference type="SMART" id="SM00356">
    <property type="entry name" value="ZnF_C3H1"/>
    <property type="match status" value="1"/>
</dbReference>
<evidence type="ECO:0000259" key="4">
    <source>
        <dbReference type="PROSITE" id="PS50103"/>
    </source>
</evidence>
<dbReference type="GO" id="GO:0008270">
    <property type="term" value="F:zinc ion binding"/>
    <property type="evidence" value="ECO:0007669"/>
    <property type="project" value="UniProtKB-KW"/>
</dbReference>
<dbReference type="PROSITE" id="PS50103">
    <property type="entry name" value="ZF_C3H1"/>
    <property type="match status" value="1"/>
</dbReference>
<evidence type="ECO:0000313" key="6">
    <source>
        <dbReference type="Proteomes" id="UP001162162"/>
    </source>
</evidence>
<dbReference type="SUPFAM" id="SSF52949">
    <property type="entry name" value="Macro domain-like"/>
    <property type="match status" value="1"/>
</dbReference>
<dbReference type="Pfam" id="PF17921">
    <property type="entry name" value="Integrase_H2C2"/>
    <property type="match status" value="1"/>
</dbReference>
<name>A0AAV8X635_9CUCU</name>
<dbReference type="FunFam" id="1.10.340.70:FF:000001">
    <property type="entry name" value="Retrovirus-related Pol polyprotein from transposon gypsy-like Protein"/>
    <property type="match status" value="1"/>
</dbReference>
<feature type="compositionally biased region" description="Polar residues" evidence="3">
    <location>
        <begin position="1"/>
        <end position="11"/>
    </location>
</feature>
<accession>A0AAV8X635</accession>
<feature type="region of interest" description="Disordered" evidence="3">
    <location>
        <begin position="246"/>
        <end position="267"/>
    </location>
</feature>
<dbReference type="Gene3D" id="1.10.340.70">
    <property type="match status" value="1"/>
</dbReference>
<keyword evidence="1" id="KW-0863">Zinc-finger</keyword>
<dbReference type="InterPro" id="IPR043472">
    <property type="entry name" value="Macro_dom-like"/>
</dbReference>
<dbReference type="GO" id="GO:0004190">
    <property type="term" value="F:aspartic-type endopeptidase activity"/>
    <property type="evidence" value="ECO:0007669"/>
    <property type="project" value="InterPro"/>
</dbReference>
<dbReference type="InterPro" id="IPR054465">
    <property type="entry name" value="Integrase_p58-like_C"/>
</dbReference>
<keyword evidence="6" id="KW-1185">Reference proteome</keyword>
<dbReference type="CDD" id="cd00303">
    <property type="entry name" value="retropepsin_like"/>
    <property type="match status" value="1"/>
</dbReference>
<dbReference type="SUPFAM" id="SSF50630">
    <property type="entry name" value="Acid proteases"/>
    <property type="match status" value="1"/>
</dbReference>
<dbReference type="InterPro" id="IPR021109">
    <property type="entry name" value="Peptidase_aspartic_dom_sf"/>
</dbReference>
<proteinExistence type="predicted"/>
<dbReference type="Pfam" id="PF13975">
    <property type="entry name" value="gag-asp_proteas"/>
    <property type="match status" value="1"/>
</dbReference>
<organism evidence="5 6">
    <name type="scientific">Aromia moschata</name>
    <dbReference type="NCBI Taxonomy" id="1265417"/>
    <lineage>
        <taxon>Eukaryota</taxon>
        <taxon>Metazoa</taxon>
        <taxon>Ecdysozoa</taxon>
        <taxon>Arthropoda</taxon>
        <taxon>Hexapoda</taxon>
        <taxon>Insecta</taxon>
        <taxon>Pterygota</taxon>
        <taxon>Neoptera</taxon>
        <taxon>Endopterygota</taxon>
        <taxon>Coleoptera</taxon>
        <taxon>Polyphaga</taxon>
        <taxon>Cucujiformia</taxon>
        <taxon>Chrysomeloidea</taxon>
        <taxon>Cerambycidae</taxon>
        <taxon>Cerambycinae</taxon>
        <taxon>Callichromatini</taxon>
        <taxon>Aromia</taxon>
    </lineage>
</organism>
<dbReference type="Proteomes" id="UP001162162">
    <property type="component" value="Unassembled WGS sequence"/>
</dbReference>
<dbReference type="Gene3D" id="2.40.70.10">
    <property type="entry name" value="Acid Proteases"/>
    <property type="match status" value="1"/>
</dbReference>
<evidence type="ECO:0000256" key="3">
    <source>
        <dbReference type="SAM" id="MobiDB-lite"/>
    </source>
</evidence>
<dbReference type="CDD" id="cd02901">
    <property type="entry name" value="Macro_Poa1p-like"/>
    <property type="match status" value="1"/>
</dbReference>
<evidence type="ECO:0000313" key="5">
    <source>
        <dbReference type="EMBL" id="KAJ8934236.1"/>
    </source>
</evidence>
<keyword evidence="1" id="KW-0862">Zinc</keyword>
<feature type="zinc finger region" description="C3H1-type" evidence="1">
    <location>
        <begin position="950"/>
        <end position="977"/>
    </location>
</feature>
<reference evidence="5" key="1">
    <citation type="journal article" date="2023" name="Insect Mol. Biol.">
        <title>Genome sequencing provides insights into the evolution of gene families encoding plant cell wall-degrading enzymes in longhorned beetles.</title>
        <authorList>
            <person name="Shin N.R."/>
            <person name="Okamura Y."/>
            <person name="Kirsch R."/>
            <person name="Pauchet Y."/>
        </authorList>
    </citation>
    <scope>NUCLEOTIDE SEQUENCE</scope>
    <source>
        <strain evidence="5">AMC_N1</strain>
    </source>
</reference>
<dbReference type="PANTHER" id="PTHR45823">
    <property type="entry name" value="T-SNARE COILED-COIL HOMOLOGY DOMAIN-CONTAINING PROTEIN"/>
    <property type="match status" value="1"/>
</dbReference>
<comment type="caution">
    <text evidence="5">The sequence shown here is derived from an EMBL/GenBank/DDBJ whole genome shotgun (WGS) entry which is preliminary data.</text>
</comment>
<dbReference type="EMBL" id="JAPWTK010001074">
    <property type="protein sequence ID" value="KAJ8934236.1"/>
    <property type="molecule type" value="Genomic_DNA"/>
</dbReference>
<feature type="coiled-coil region" evidence="2">
    <location>
        <begin position="112"/>
        <end position="139"/>
    </location>
</feature>
<evidence type="ECO:0000256" key="1">
    <source>
        <dbReference type="PROSITE-ProRule" id="PRU00723"/>
    </source>
</evidence>
<sequence>MVNTSLKSPGSDSDRLSKPELSSPVEISKIRMKPPLFDGKSSWVNYLRQFEAAAKANGWSLAEKATALTLALRGDATDILQTLSLEEQEDYHQLVRHLEMRYGQSHLEHVYHSQLKNRYQKSNESLQEFEADIARLVRLAYSSTPENVMERLAVQAFLDGLRDTETRQALTLARPSKLVDALARALEFEAAKQSCRGQAKVRRVEEGVEEGTCNEAEIRRVVEGMLEKRQIRCWNCGNVTLVGKPKEVDRRGQSSTSKKQAPKKTARVASLQHPSNSVFVDGLVDGKERLLLLDTGATRTIIRPDIVGTAARITPTSWRLRTATGDPATIRGETNVTIVIGNVSFEHRALVAEIEDELILGMDIMNTKGFKLDFKNNVLKINGEEIVLHRKTEETIRVVLAEDTAVPERSEMILDAHLDGNPCVGNIMMFEPRSHDGEVARGIAVGKALLLTEKTVPVRIMNLNHHPVNLRKGIALGYCSSVSSVIRKLDTRGNSVGRITGELSNLLSSSSRSLRNQENDLNLKPIVNWKKEDRKPTWEEVSRYSPTVKSYWAQWNSLVLSDGLLKRVLEKSDGTEERKQLIVPRNRVPEVLEEIHNGSTGGHLGVTKTLGKVREPYRSSVHETTGQTPASIVMGRELRLPCDLKFGCTPGDDVAGEDYISTLRQRMDDIHERVRSNIQGASDRMKETYDINTNDGRYQPGNQVWLYNPQRRRGLSPKLQSSWEGPYEVVTRINDVVYRIQKLPRGKPRVVHFNRLAPFAGSNDEQAEARVRHVSPPDSELSFEEFMLLHSNGQKARYGVTREEPRDLFQAPADFCLAHCVAADLRMSRGIALTFKKAFGQLEELRRQRPEVGRVLQITAAEQEKERSVFYLVTKQLSHHKPTYQTVWDTLVELRDVLLSQSISSLAIPKIASGLDGLDWRVIRSMLEVLFRFTGIEILVCCYNPRRSLNEKTVDCFFYQTSRCKNGSFCRYRHGPEDDTIRDEMSLRRGSVTNAGPVRPCLLR</sequence>
<dbReference type="PROSITE" id="PS00141">
    <property type="entry name" value="ASP_PROTEASE"/>
    <property type="match status" value="1"/>
</dbReference>
<gene>
    <name evidence="5" type="ORF">NQ318_000002</name>
</gene>
<keyword evidence="2" id="KW-0175">Coiled coil</keyword>
<dbReference type="GO" id="GO:0006508">
    <property type="term" value="P:proteolysis"/>
    <property type="evidence" value="ECO:0007669"/>
    <property type="project" value="InterPro"/>
</dbReference>
<dbReference type="Pfam" id="PF22938">
    <property type="entry name" value="Integrase_p58_C"/>
    <property type="match status" value="1"/>
</dbReference>